<dbReference type="EMBL" id="CP017480">
    <property type="protein sequence ID" value="APG03757.1"/>
    <property type="molecule type" value="Genomic_DNA"/>
</dbReference>
<keyword evidence="3" id="KW-1185">Reference proteome</keyword>
<evidence type="ECO:0000256" key="1">
    <source>
        <dbReference type="SAM" id="SignalP"/>
    </source>
</evidence>
<accession>A0A1L3ES03</accession>
<reference evidence="3" key="1">
    <citation type="submission" date="2016-09" db="EMBL/GenBank/DDBJ databases">
        <authorList>
            <person name="Lysoe E."/>
        </authorList>
    </citation>
    <scope>NUCLEOTIDE SEQUENCE [LARGE SCALE GENOMIC DNA]</scope>
    <source>
        <strain evidence="3">LJ96T</strain>
    </source>
</reference>
<name>A0A1L3ES03_9GAMM</name>
<evidence type="ECO:0000313" key="3">
    <source>
        <dbReference type="Proteomes" id="UP000182987"/>
    </source>
</evidence>
<dbReference type="AlphaFoldDB" id="A0A1L3ES03"/>
<evidence type="ECO:0000313" key="2">
    <source>
        <dbReference type="EMBL" id="APG03757.1"/>
    </source>
</evidence>
<protein>
    <recommendedName>
        <fullName evidence="4">DUF4377 domain-containing protein</fullName>
    </recommendedName>
</protein>
<dbReference type="Proteomes" id="UP000182987">
    <property type="component" value="Chromosome"/>
</dbReference>
<feature type="chain" id="PRO_5009853184" description="DUF4377 domain-containing protein" evidence="1">
    <location>
        <begin position="19"/>
        <end position="96"/>
    </location>
</feature>
<dbReference type="KEGG" id="lrz:BJI69_07435"/>
<feature type="signal peptide" evidence="1">
    <location>
        <begin position="1"/>
        <end position="18"/>
    </location>
</feature>
<organism evidence="2 3">
    <name type="scientific">Luteibacter rhizovicinus DSM 16549</name>
    <dbReference type="NCBI Taxonomy" id="1440763"/>
    <lineage>
        <taxon>Bacteria</taxon>
        <taxon>Pseudomonadati</taxon>
        <taxon>Pseudomonadota</taxon>
        <taxon>Gammaproteobacteria</taxon>
        <taxon>Lysobacterales</taxon>
        <taxon>Rhodanobacteraceae</taxon>
        <taxon>Luteibacter</taxon>
    </lineage>
</organism>
<evidence type="ECO:0008006" key="4">
    <source>
        <dbReference type="Google" id="ProtNLM"/>
    </source>
</evidence>
<sequence>MGPAAAVLALAGCVTAPAEVAVIPTVAPIAVSCQTEAITDQPCIAMARKRCNTPTVDTIRLVLAKQVPADAQTTPKTVYEYQATYACPEQPVAALP</sequence>
<gene>
    <name evidence="2" type="ORF">BJI69_07435</name>
</gene>
<keyword evidence="1" id="KW-0732">Signal</keyword>
<proteinExistence type="predicted"/>